<keyword evidence="1" id="KW-0808">Transferase</keyword>
<dbReference type="EMBL" id="BMAT01013795">
    <property type="protein sequence ID" value="GFS20485.1"/>
    <property type="molecule type" value="Genomic_DNA"/>
</dbReference>
<reference evidence="1 2" key="1">
    <citation type="journal article" date="2021" name="Elife">
        <title>Chloroplast acquisition without the gene transfer in kleptoplastic sea slugs, Plakobranchus ocellatus.</title>
        <authorList>
            <person name="Maeda T."/>
            <person name="Takahashi S."/>
            <person name="Yoshida T."/>
            <person name="Shimamura S."/>
            <person name="Takaki Y."/>
            <person name="Nagai Y."/>
            <person name="Toyoda A."/>
            <person name="Suzuki Y."/>
            <person name="Arimoto A."/>
            <person name="Ishii H."/>
            <person name="Satoh N."/>
            <person name="Nishiyama T."/>
            <person name="Hasebe M."/>
            <person name="Maruyama T."/>
            <person name="Minagawa J."/>
            <person name="Obokata J."/>
            <person name="Shigenobu S."/>
        </authorList>
    </citation>
    <scope>NUCLEOTIDE SEQUENCE [LARGE SCALE GENOMIC DNA]</scope>
</reference>
<evidence type="ECO:0000313" key="1">
    <source>
        <dbReference type="EMBL" id="GFS20485.1"/>
    </source>
</evidence>
<evidence type="ECO:0000313" key="2">
    <source>
        <dbReference type="Proteomes" id="UP000762676"/>
    </source>
</evidence>
<organism evidence="1 2">
    <name type="scientific">Elysia marginata</name>
    <dbReference type="NCBI Taxonomy" id="1093978"/>
    <lineage>
        <taxon>Eukaryota</taxon>
        <taxon>Metazoa</taxon>
        <taxon>Spiralia</taxon>
        <taxon>Lophotrochozoa</taxon>
        <taxon>Mollusca</taxon>
        <taxon>Gastropoda</taxon>
        <taxon>Heterobranchia</taxon>
        <taxon>Euthyneura</taxon>
        <taxon>Panpulmonata</taxon>
        <taxon>Sacoglossa</taxon>
        <taxon>Placobranchoidea</taxon>
        <taxon>Plakobranchidae</taxon>
        <taxon>Elysia</taxon>
    </lineage>
</organism>
<dbReference type="GO" id="GO:0016301">
    <property type="term" value="F:kinase activity"/>
    <property type="evidence" value="ECO:0007669"/>
    <property type="project" value="UniProtKB-KW"/>
</dbReference>
<keyword evidence="2" id="KW-1185">Reference proteome</keyword>
<dbReference type="Proteomes" id="UP000762676">
    <property type="component" value="Unassembled WGS sequence"/>
</dbReference>
<keyword evidence="1" id="KW-0418">Kinase</keyword>
<proteinExistence type="predicted"/>
<name>A0AAV4JDZ2_9GAST</name>
<accession>A0AAV4JDZ2</accession>
<dbReference type="AlphaFoldDB" id="A0AAV4JDZ2"/>
<gene>
    <name evidence="1" type="ORF">ElyMa_006900500</name>
</gene>
<comment type="caution">
    <text evidence="1">The sequence shown here is derived from an EMBL/GenBank/DDBJ whole genome shotgun (WGS) entry which is preliminary data.</text>
</comment>
<protein>
    <submittedName>
        <fullName evidence="1">CAI-1 autoinducer sensor kinase/phosphatase CqsS</fullName>
    </submittedName>
</protein>
<sequence>MSSQMLHTLATIVANTPIINTIYVAHIETYNPTIAHYRSAHAPNRRYLPSDVTVHSMYNDFKDKSNTDMCYSSFYKIFKTMNVSMVVLGHEECEICEAHDMHKKNCDCKE</sequence>